<feature type="domain" description="RING-type" evidence="14">
    <location>
        <begin position="118"/>
        <end position="332"/>
    </location>
</feature>
<dbReference type="GO" id="GO:0016567">
    <property type="term" value="P:protein ubiquitination"/>
    <property type="evidence" value="ECO:0007669"/>
    <property type="project" value="InterPro"/>
</dbReference>
<dbReference type="SMART" id="SM00547">
    <property type="entry name" value="ZnF_RBZ"/>
    <property type="match status" value="1"/>
</dbReference>
<evidence type="ECO:0000256" key="3">
    <source>
        <dbReference type="ARBA" id="ARBA00005884"/>
    </source>
</evidence>
<comment type="catalytic activity">
    <reaction evidence="1">
        <text>[E2 ubiquitin-conjugating enzyme]-S-ubiquitinyl-L-cysteine + [acceptor protein]-L-lysine = [E2 ubiquitin-conjugating enzyme]-L-cysteine + [acceptor protein]-N(6)-ubiquitinyl-L-lysine.</text>
        <dbReference type="EC" id="2.3.2.31"/>
    </reaction>
</comment>
<dbReference type="Proteomes" id="UP001465755">
    <property type="component" value="Unassembled WGS sequence"/>
</dbReference>
<dbReference type="GO" id="GO:0008270">
    <property type="term" value="F:zinc ion binding"/>
    <property type="evidence" value="ECO:0007669"/>
    <property type="project" value="UniProtKB-KW"/>
</dbReference>
<accession>A0AAW1NXS1</accession>
<evidence type="ECO:0000256" key="8">
    <source>
        <dbReference type="ARBA" id="ARBA00022771"/>
    </source>
</evidence>
<evidence type="ECO:0000256" key="9">
    <source>
        <dbReference type="ARBA" id="ARBA00022786"/>
    </source>
</evidence>
<keyword evidence="16" id="KW-1185">Reference proteome</keyword>
<dbReference type="EC" id="2.3.2.31" evidence="4"/>
<protein>
    <recommendedName>
        <fullName evidence="4">RBR-type E3 ubiquitin transferase</fullName>
        <ecNumber evidence="4">2.3.2.31</ecNumber>
    </recommendedName>
</protein>
<dbReference type="SUPFAM" id="SSF57850">
    <property type="entry name" value="RING/U-box"/>
    <property type="match status" value="3"/>
</dbReference>
<dbReference type="InterPro" id="IPR044066">
    <property type="entry name" value="TRIAD_supradom"/>
</dbReference>
<dbReference type="CDD" id="cd22583">
    <property type="entry name" value="Rcat_RBR_ARI7-like"/>
    <property type="match status" value="1"/>
</dbReference>
<dbReference type="Gene3D" id="4.10.1060.10">
    <property type="entry name" value="Zinc finger, RanBP2-type"/>
    <property type="match status" value="1"/>
</dbReference>
<evidence type="ECO:0000256" key="7">
    <source>
        <dbReference type="ARBA" id="ARBA00022737"/>
    </source>
</evidence>
<evidence type="ECO:0000256" key="4">
    <source>
        <dbReference type="ARBA" id="ARBA00012251"/>
    </source>
</evidence>
<evidence type="ECO:0000259" key="13">
    <source>
        <dbReference type="PROSITE" id="PS50089"/>
    </source>
</evidence>
<dbReference type="FunFam" id="3.30.40.10:FF:000019">
    <property type="entry name" value="RBR-type E3 ubiquitin transferase"/>
    <property type="match status" value="1"/>
</dbReference>
<dbReference type="SMART" id="SM00647">
    <property type="entry name" value="IBR"/>
    <property type="match status" value="2"/>
</dbReference>
<comment type="caution">
    <text evidence="15">The sequence shown here is derived from an EMBL/GenBank/DDBJ whole genome shotgun (WGS) entry which is preliminary data.</text>
</comment>
<evidence type="ECO:0000313" key="15">
    <source>
        <dbReference type="EMBL" id="KAK9798949.1"/>
    </source>
</evidence>
<dbReference type="SMART" id="SM00184">
    <property type="entry name" value="RING"/>
    <property type="match status" value="2"/>
</dbReference>
<keyword evidence="8 11" id="KW-0863">Zinc-finger</keyword>
<evidence type="ECO:0000256" key="6">
    <source>
        <dbReference type="ARBA" id="ARBA00022723"/>
    </source>
</evidence>
<organism evidence="15 16">
    <name type="scientific">Symbiochloris irregularis</name>
    <dbReference type="NCBI Taxonomy" id="706552"/>
    <lineage>
        <taxon>Eukaryota</taxon>
        <taxon>Viridiplantae</taxon>
        <taxon>Chlorophyta</taxon>
        <taxon>core chlorophytes</taxon>
        <taxon>Trebouxiophyceae</taxon>
        <taxon>Trebouxiales</taxon>
        <taxon>Trebouxiaceae</taxon>
        <taxon>Symbiochloris</taxon>
    </lineage>
</organism>
<dbReference type="PROSITE" id="PS51873">
    <property type="entry name" value="TRIAD"/>
    <property type="match status" value="1"/>
</dbReference>
<evidence type="ECO:0000256" key="5">
    <source>
        <dbReference type="ARBA" id="ARBA00022679"/>
    </source>
</evidence>
<dbReference type="EMBL" id="JALJOQ010000094">
    <property type="protein sequence ID" value="KAK9798949.1"/>
    <property type="molecule type" value="Genomic_DNA"/>
</dbReference>
<dbReference type="CDD" id="cd20346">
    <property type="entry name" value="BRcat_RBR_ANKIB1"/>
    <property type="match status" value="1"/>
</dbReference>
<evidence type="ECO:0000256" key="11">
    <source>
        <dbReference type="PROSITE-ProRule" id="PRU00175"/>
    </source>
</evidence>
<keyword evidence="7" id="KW-0677">Repeat</keyword>
<feature type="region of interest" description="Disordered" evidence="12">
    <location>
        <begin position="1"/>
        <end position="44"/>
    </location>
</feature>
<dbReference type="GO" id="GO:0061630">
    <property type="term" value="F:ubiquitin protein ligase activity"/>
    <property type="evidence" value="ECO:0007669"/>
    <property type="project" value="UniProtKB-EC"/>
</dbReference>
<comment type="function">
    <text evidence="2">Might act as an E3 ubiquitin-protein ligase, or as part of E3 complex, which accepts ubiquitin from specific E2 ubiquitin-conjugating enzymes and then transfers it to substrates.</text>
</comment>
<dbReference type="Pfam" id="PF22191">
    <property type="entry name" value="IBR_1"/>
    <property type="match status" value="1"/>
</dbReference>
<dbReference type="Gene3D" id="1.20.120.1750">
    <property type="match status" value="1"/>
</dbReference>
<evidence type="ECO:0000256" key="10">
    <source>
        <dbReference type="ARBA" id="ARBA00022833"/>
    </source>
</evidence>
<feature type="region of interest" description="Disordered" evidence="12">
    <location>
        <begin position="557"/>
        <end position="615"/>
    </location>
</feature>
<dbReference type="InterPro" id="IPR002867">
    <property type="entry name" value="IBR_dom"/>
</dbReference>
<evidence type="ECO:0000313" key="16">
    <source>
        <dbReference type="Proteomes" id="UP001465755"/>
    </source>
</evidence>
<reference evidence="15 16" key="1">
    <citation type="journal article" date="2024" name="Nat. Commun.">
        <title>Phylogenomics reveals the evolutionary origins of lichenization in chlorophyte algae.</title>
        <authorList>
            <person name="Puginier C."/>
            <person name="Libourel C."/>
            <person name="Otte J."/>
            <person name="Skaloud P."/>
            <person name="Haon M."/>
            <person name="Grisel S."/>
            <person name="Petersen M."/>
            <person name="Berrin J.G."/>
            <person name="Delaux P.M."/>
            <person name="Dal Grande F."/>
            <person name="Keller J."/>
        </authorList>
    </citation>
    <scope>NUCLEOTIDE SEQUENCE [LARGE SCALE GENOMIC DNA]</scope>
    <source>
        <strain evidence="15 16">SAG 2036</strain>
    </source>
</reference>
<keyword evidence="9" id="KW-0833">Ubl conjugation pathway</keyword>
<evidence type="ECO:0000259" key="14">
    <source>
        <dbReference type="PROSITE" id="PS51873"/>
    </source>
</evidence>
<keyword evidence="5" id="KW-0808">Transferase</keyword>
<gene>
    <name evidence="15" type="ORF">WJX73_007831</name>
</gene>
<dbReference type="PROSITE" id="PS50089">
    <property type="entry name" value="ZF_RING_2"/>
    <property type="match status" value="1"/>
</dbReference>
<evidence type="ECO:0000256" key="2">
    <source>
        <dbReference type="ARBA" id="ARBA00003976"/>
    </source>
</evidence>
<evidence type="ECO:0000256" key="12">
    <source>
        <dbReference type="SAM" id="MobiDB-lite"/>
    </source>
</evidence>
<name>A0AAW1NXS1_9CHLO</name>
<dbReference type="InterPro" id="IPR013083">
    <property type="entry name" value="Znf_RING/FYVE/PHD"/>
</dbReference>
<dbReference type="PANTHER" id="PTHR11685">
    <property type="entry name" value="RBR FAMILY RING FINGER AND IBR DOMAIN-CONTAINING"/>
    <property type="match status" value="1"/>
</dbReference>
<proteinExistence type="inferred from homology"/>
<dbReference type="FunFam" id="1.20.120.1750:FF:000027">
    <property type="entry name" value="RBR-type E3 ubiquitin transferase"/>
    <property type="match status" value="1"/>
</dbReference>
<feature type="region of interest" description="Disordered" evidence="12">
    <location>
        <begin position="488"/>
        <end position="508"/>
    </location>
</feature>
<comment type="similarity">
    <text evidence="3">Belongs to the RBR family. Ariadne subfamily.</text>
</comment>
<dbReference type="InterPro" id="IPR031127">
    <property type="entry name" value="E3_UB_ligase_RBR"/>
</dbReference>
<keyword evidence="6" id="KW-0479">Metal-binding</keyword>
<dbReference type="AlphaFoldDB" id="A0AAW1NXS1"/>
<keyword evidence="10" id="KW-0862">Zinc</keyword>
<evidence type="ECO:0000256" key="1">
    <source>
        <dbReference type="ARBA" id="ARBA00001798"/>
    </source>
</evidence>
<feature type="domain" description="RING-type" evidence="13">
    <location>
        <begin position="122"/>
        <end position="168"/>
    </location>
</feature>
<dbReference type="InterPro" id="IPR001876">
    <property type="entry name" value="Znf_RanBP2"/>
</dbReference>
<sequence length="653" mass="72980">MNDLSDGDDYDYDDYDDHMSEDGGSSDGDEYAFDSQGPSSSRQAQYQVFSEAELRERQQQALSAVTSVLSIDENDAARLLRKYKWDPNQANEEWFMNADSIRKEVGLSDHRAPPTRSKTAVCSICFDSHKAGSMCAAACGHLYCKNCWRSYAETAVNEGPSCLDLRCPTVGCGAAVTQGVLDEVLDKAHRTKYDRYALRSMVEDSRRLTWCPSPDCQHAIENLTDSGAVAIDVVCKCSHAFCFSCHEEAHRPVDCATVKRWLIKNSAESENLNWILAHTKQCPQCKRPIEKNQGCMHMTCSQCRHEFCWLCQGAWADHGERTGGFYACNRYESAQRAGEHDEEMFKREQARNALERYMHYYQRWAENDASRKTSRKAAQETLPEQLSQLSEWTATPTSQLNFISEAWDQVVDCRRILKWTYTYGYYTFGAVSDGTGDKDVAKDVLAQHQEFFEFNQGQAEGYLEKLHSMAEKNLGEVLEALKEEGALLQGGAPTPGPSAPDSRSDRRLDWPKFRETLIGLTDVTRTHFRKLVEELEKGLSVMLNDYMVAPASMEPEAPAPAITGDLKGEKSLTKPRTAGGKRTRATAKTEREAAPPAQARGGSPRAAAHDRARGQASDLEAQAGFWQCSSCTLANHDFSATACEVCETPRPAH</sequence>
<dbReference type="Pfam" id="PF01485">
    <property type="entry name" value="IBR"/>
    <property type="match status" value="1"/>
</dbReference>
<dbReference type="Gene3D" id="3.30.40.10">
    <property type="entry name" value="Zinc/RING finger domain, C3HC4 (zinc finger)"/>
    <property type="match status" value="1"/>
</dbReference>
<dbReference type="InterPro" id="IPR045840">
    <property type="entry name" value="Ariadne"/>
</dbReference>
<dbReference type="Pfam" id="PF19422">
    <property type="entry name" value="Ariadne"/>
    <property type="match status" value="1"/>
</dbReference>
<feature type="compositionally biased region" description="Acidic residues" evidence="12">
    <location>
        <begin position="1"/>
        <end position="16"/>
    </location>
</feature>
<dbReference type="InterPro" id="IPR001841">
    <property type="entry name" value="Znf_RING"/>
</dbReference>